<protein>
    <submittedName>
        <fullName evidence="2">Uncharacterized protein</fullName>
    </submittedName>
</protein>
<keyword evidence="1" id="KW-0472">Membrane</keyword>
<keyword evidence="1" id="KW-0812">Transmembrane</keyword>
<comment type="caution">
    <text evidence="2">The sequence shown here is derived from an EMBL/GenBank/DDBJ whole genome shotgun (WGS) entry which is preliminary data.</text>
</comment>
<sequence length="136" mass="16005">MIGSIRVLTDIKIVEEVLINKEGFRKTRWQFRKKGQVFGLIKPINNFLEIHVRGYKDNTLNAELEISRKYLQHLFKSSIPFDIVLIHIFGKNNIPFEIIKPIHLSLPNINIPKFLISWKKAAIFIIAFIFLLIFLF</sequence>
<dbReference type="AlphaFoldDB" id="A0A397WMW2"/>
<organism evidence="2 3">
    <name type="scientific">Candidatus Nanoclepta minutus</name>
    <dbReference type="NCBI Taxonomy" id="1940235"/>
    <lineage>
        <taxon>Archaea</taxon>
        <taxon>Nanobdellota</taxon>
        <taxon>Candidatus Nanoclepta</taxon>
    </lineage>
</organism>
<dbReference type="EMBL" id="MWMI01000002">
    <property type="protein sequence ID" value="RIB35388.1"/>
    <property type="molecule type" value="Genomic_DNA"/>
</dbReference>
<evidence type="ECO:0000256" key="1">
    <source>
        <dbReference type="SAM" id="Phobius"/>
    </source>
</evidence>
<accession>A0A397WMW2</accession>
<proteinExistence type="predicted"/>
<gene>
    <name evidence="2" type="ORF">BXU00_01320</name>
</gene>
<name>A0A397WMW2_9ARCH</name>
<keyword evidence="1" id="KW-1133">Transmembrane helix</keyword>
<feature type="transmembrane region" description="Helical" evidence="1">
    <location>
        <begin position="118"/>
        <end position="135"/>
    </location>
</feature>
<dbReference type="Proteomes" id="UP000266622">
    <property type="component" value="Unassembled WGS sequence"/>
</dbReference>
<reference evidence="2 3" key="1">
    <citation type="journal article" date="2018" name="Syst. Appl. Microbiol.">
        <title>A new symbiotic nanoarchaeote (Candidatus Nanoclepta minutus) and its host (Zestosphaera tikiterensis gen. nov., sp. nov.) from a New Zealand hot spring.</title>
        <authorList>
            <person name="St John E."/>
            <person name="Liu Y."/>
            <person name="Podar M."/>
            <person name="Stott M.B."/>
            <person name="Meneghin J."/>
            <person name="Chen Z."/>
            <person name="Lagutin K."/>
            <person name="Mitchell K."/>
            <person name="Reysenbach A.L."/>
        </authorList>
    </citation>
    <scope>NUCLEOTIDE SEQUENCE [LARGE SCALE GENOMIC DNA]</scope>
    <source>
        <strain evidence="2">NZ3</strain>
    </source>
</reference>
<evidence type="ECO:0000313" key="2">
    <source>
        <dbReference type="EMBL" id="RIB35388.1"/>
    </source>
</evidence>
<evidence type="ECO:0000313" key="3">
    <source>
        <dbReference type="Proteomes" id="UP000266622"/>
    </source>
</evidence>